<organism evidence="1 2">
    <name type="scientific">Luteolibacter luteus</name>
    <dbReference type="NCBI Taxonomy" id="2728835"/>
    <lineage>
        <taxon>Bacteria</taxon>
        <taxon>Pseudomonadati</taxon>
        <taxon>Verrucomicrobiota</taxon>
        <taxon>Verrucomicrobiia</taxon>
        <taxon>Verrucomicrobiales</taxon>
        <taxon>Verrucomicrobiaceae</taxon>
        <taxon>Luteolibacter</taxon>
    </lineage>
</organism>
<dbReference type="EMBL" id="CP051774">
    <property type="protein sequence ID" value="QJE98011.1"/>
    <property type="molecule type" value="Genomic_DNA"/>
</dbReference>
<accession>A0A858RN46</accession>
<proteinExistence type="predicted"/>
<protein>
    <submittedName>
        <fullName evidence="1">Uncharacterized protein</fullName>
    </submittedName>
</protein>
<reference evidence="1 2" key="1">
    <citation type="submission" date="2020-04" db="EMBL/GenBank/DDBJ databases">
        <title>Luteolibacter sp. G-1-1-1 isolated from soil.</title>
        <authorList>
            <person name="Dahal R.H."/>
        </authorList>
    </citation>
    <scope>NUCLEOTIDE SEQUENCE [LARGE SCALE GENOMIC DNA]</scope>
    <source>
        <strain evidence="1 2">G-1-1-1</strain>
    </source>
</reference>
<keyword evidence="2" id="KW-1185">Reference proteome</keyword>
<dbReference type="KEGG" id="luo:HHL09_20200"/>
<gene>
    <name evidence="1" type="ORF">HHL09_20200</name>
</gene>
<evidence type="ECO:0000313" key="1">
    <source>
        <dbReference type="EMBL" id="QJE98011.1"/>
    </source>
</evidence>
<name>A0A858RN46_9BACT</name>
<dbReference type="AlphaFoldDB" id="A0A858RN46"/>
<sequence length="221" mass="23527">MQASANGFSDERFDLLSDLKFLMVAYLSEALKEPNVAVLSPTMAGMLAVYLDDEKDGIAVLRDLGVEAGLAIALPPRINLRQGFSALGKEAGIDDFNPFSSEAALLTGALIMNSLSQAVIAAWLCEKDFETGQTALLRMLANDSRFEGMLSGAMSFLGSSAEERALELQALICGPFVKMGSGERLWSFSLLQTAIVRLACGGQGREAGGFFPDGMSGRART</sequence>
<evidence type="ECO:0000313" key="2">
    <source>
        <dbReference type="Proteomes" id="UP000501812"/>
    </source>
</evidence>
<dbReference type="Proteomes" id="UP000501812">
    <property type="component" value="Chromosome"/>
</dbReference>
<dbReference type="RefSeq" id="WP_169456437.1">
    <property type="nucleotide sequence ID" value="NZ_CP051774.1"/>
</dbReference>